<protein>
    <submittedName>
        <fullName evidence="2">Uncharacterized protein</fullName>
    </submittedName>
</protein>
<feature type="compositionally biased region" description="Basic and acidic residues" evidence="1">
    <location>
        <begin position="140"/>
        <end position="152"/>
    </location>
</feature>
<reference evidence="2" key="1">
    <citation type="submission" date="2019-11" db="EMBL/GenBank/DDBJ databases">
        <title>Bipolaris sorokiniana Genome sequencing.</title>
        <authorList>
            <person name="Wang H."/>
        </authorList>
    </citation>
    <scope>NUCLEOTIDE SEQUENCE</scope>
</reference>
<proteinExistence type="predicted"/>
<gene>
    <name evidence="2" type="ORF">GGP41_006870</name>
</gene>
<evidence type="ECO:0000313" key="3">
    <source>
        <dbReference type="Proteomes" id="UP000624244"/>
    </source>
</evidence>
<feature type="region of interest" description="Disordered" evidence="1">
    <location>
        <begin position="140"/>
        <end position="183"/>
    </location>
</feature>
<sequence length="371" mass="41784">MCVPWGDYAAPSNHLLRPSTHSNMGNWHAITSTTPRQLPLYVGEGCFLCFDSHMANGTTTPLVLSLPMLLSCGQEYIDRRRRYDPTEQRRIINCYVESEMGVNGNGDDGRMVLVLRGTYYQSHSKARVARMRSFYQHWGETEEHQTSRRTREIGGNSVSQSGYAQTPPPSTSRLQSGTDRYSDGDSRTIWAPLKLCMDSCHSIARCHLHPVWDIPGAHHLNSRGGSPAAQAQGKVSNISTKKCQIQPWFQVGNVVRKDVNYYIHTCVHTVPEPKTALPPIGRLPTARTRNSDGLDRPRRVVGRLRPYRFTHQKGIAQAHMPTHLPAITRAPFGLHYYYLLLRSVQPPPFYLLCSNASCQRVHPFSGVIVEP</sequence>
<evidence type="ECO:0000256" key="1">
    <source>
        <dbReference type="SAM" id="MobiDB-lite"/>
    </source>
</evidence>
<dbReference type="AlphaFoldDB" id="A0A8H5ZS22"/>
<evidence type="ECO:0000313" key="2">
    <source>
        <dbReference type="EMBL" id="KAF5854079.1"/>
    </source>
</evidence>
<dbReference type="EMBL" id="WNKQ01000001">
    <property type="protein sequence ID" value="KAF5854079.1"/>
    <property type="molecule type" value="Genomic_DNA"/>
</dbReference>
<comment type="caution">
    <text evidence="2">The sequence shown here is derived from an EMBL/GenBank/DDBJ whole genome shotgun (WGS) entry which is preliminary data.</text>
</comment>
<organism evidence="2 3">
    <name type="scientific">Cochliobolus sativus</name>
    <name type="common">Common root rot and spot blotch fungus</name>
    <name type="synonym">Bipolaris sorokiniana</name>
    <dbReference type="NCBI Taxonomy" id="45130"/>
    <lineage>
        <taxon>Eukaryota</taxon>
        <taxon>Fungi</taxon>
        <taxon>Dikarya</taxon>
        <taxon>Ascomycota</taxon>
        <taxon>Pezizomycotina</taxon>
        <taxon>Dothideomycetes</taxon>
        <taxon>Pleosporomycetidae</taxon>
        <taxon>Pleosporales</taxon>
        <taxon>Pleosporineae</taxon>
        <taxon>Pleosporaceae</taxon>
        <taxon>Bipolaris</taxon>
    </lineage>
</organism>
<dbReference type="Proteomes" id="UP000624244">
    <property type="component" value="Unassembled WGS sequence"/>
</dbReference>
<accession>A0A8H5ZS22</accession>
<name>A0A8H5ZS22_COCSA</name>